<dbReference type="RefSeq" id="WP_073121130.1">
    <property type="nucleotide sequence ID" value="NZ_FRAA01000002.1"/>
</dbReference>
<proteinExistence type="predicted"/>
<protein>
    <submittedName>
        <fullName evidence="1">Uncharacterized protein</fullName>
    </submittedName>
</protein>
<dbReference type="Proteomes" id="UP000184474">
    <property type="component" value="Unassembled WGS sequence"/>
</dbReference>
<reference evidence="2" key="1">
    <citation type="submission" date="2016-11" db="EMBL/GenBank/DDBJ databases">
        <authorList>
            <person name="Varghese N."/>
            <person name="Submissions S."/>
        </authorList>
    </citation>
    <scope>NUCLEOTIDE SEQUENCE [LARGE SCALE GENOMIC DNA]</scope>
    <source>
        <strain evidence="2">DSM 26134</strain>
    </source>
</reference>
<gene>
    <name evidence="1" type="ORF">SAMN04488028_102261</name>
</gene>
<dbReference type="STRING" id="156994.SAMN04488028_102261"/>
<dbReference type="EMBL" id="FRAA01000002">
    <property type="protein sequence ID" value="SHJ95185.1"/>
    <property type="molecule type" value="Genomic_DNA"/>
</dbReference>
<keyword evidence="2" id="KW-1185">Reference proteome</keyword>
<evidence type="ECO:0000313" key="1">
    <source>
        <dbReference type="EMBL" id="SHJ95185.1"/>
    </source>
</evidence>
<sequence>MRNLIFFGVVVFCLISCNQIQPEGGFTSLEEELDYYRALDLPILSVEELEELKEQKAQLKEKLREEFLMGPRGKRLSKKREGEVKGEVKKLDKVFKYVEDRIPLDLSFSRSFYYTLGTMREMVTLYDSLNENCDANIAGVGLFLNKRAGSMGGMISYIDCTMFPVNEKNKVLEDFCEGLPGKLNKEEDGTAFNNSAICPDDC</sequence>
<organism evidence="1 2">
    <name type="scientific">Reichenbachiella agariperforans</name>
    <dbReference type="NCBI Taxonomy" id="156994"/>
    <lineage>
        <taxon>Bacteria</taxon>
        <taxon>Pseudomonadati</taxon>
        <taxon>Bacteroidota</taxon>
        <taxon>Cytophagia</taxon>
        <taxon>Cytophagales</taxon>
        <taxon>Reichenbachiellaceae</taxon>
        <taxon>Reichenbachiella</taxon>
    </lineage>
</organism>
<name>A0A1M6NHJ6_REIAG</name>
<dbReference type="AlphaFoldDB" id="A0A1M6NHJ6"/>
<evidence type="ECO:0000313" key="2">
    <source>
        <dbReference type="Proteomes" id="UP000184474"/>
    </source>
</evidence>
<accession>A0A1M6NHJ6</accession>